<keyword evidence="5 8" id="KW-1133">Transmembrane helix</keyword>
<dbReference type="CDD" id="cd17321">
    <property type="entry name" value="MFS_MMR_MDR_like"/>
    <property type="match status" value="1"/>
</dbReference>
<keyword evidence="2" id="KW-0813">Transport</keyword>
<feature type="transmembrane region" description="Helical" evidence="8">
    <location>
        <begin position="355"/>
        <end position="376"/>
    </location>
</feature>
<sequence length="523" mass="52804">MEETKQHPGWTLAVVCAAMFMLLLDLTVVAVALGELQRDFDADLAELQWVVDAYTLPLAGLLLTAATLGDRVGRRRIFAAGLVLFTIGSLACALAWSALSLDAFRALQGVGAALLFGTGLPLIGAAFPDPRRRAGAIGVFGATLTGATAVGPLVGGALVDGPGWRWIFLINVPIGLAALVATRWRLSESRPENARRADWPGTVLLSAGLFALLLGLIRGHADGWGSPLIVGLFVAAGVLVVGFVVRQATAAQPMVDLSLFRSPTFTGAALSVFTVSAALVGATTYLSLYFLNTLGYTPFEAGLRFLPLTLASFVAAPLAAQVAHRVSPRLTVGGSVLLAALGMALMSQVDGGSAWTALVPGFVIAGIGMGVQGAVVSQASLAAVEPARAGMATGVVNTLRQLGVAAGVAVWGVIFQARVGDEVTSQLSGSGLPDSDVRTLADAAGAGAGTQIVSAVPEALRDLVSAAAHSASAAGIGRLMSIGAVVSAVVGVAALILVRVPASTSPEAGPESAVDATPAGAAV</sequence>
<feature type="transmembrane region" description="Helical" evidence="8">
    <location>
        <begin position="198"/>
        <end position="218"/>
    </location>
</feature>
<dbReference type="PANTHER" id="PTHR42718">
    <property type="entry name" value="MAJOR FACILITATOR SUPERFAMILY MULTIDRUG TRANSPORTER MFSC"/>
    <property type="match status" value="1"/>
</dbReference>
<evidence type="ECO:0000259" key="9">
    <source>
        <dbReference type="PROSITE" id="PS50850"/>
    </source>
</evidence>
<organism evidence="10 11">
    <name type="scientific">Cryptosporangium minutisporangium</name>
    <dbReference type="NCBI Taxonomy" id="113569"/>
    <lineage>
        <taxon>Bacteria</taxon>
        <taxon>Bacillati</taxon>
        <taxon>Actinomycetota</taxon>
        <taxon>Actinomycetes</taxon>
        <taxon>Cryptosporangiales</taxon>
        <taxon>Cryptosporangiaceae</taxon>
        <taxon>Cryptosporangium</taxon>
    </lineage>
</organism>
<dbReference type="SUPFAM" id="SSF103473">
    <property type="entry name" value="MFS general substrate transporter"/>
    <property type="match status" value="1"/>
</dbReference>
<dbReference type="Gene3D" id="1.20.1250.20">
    <property type="entry name" value="MFS general substrate transporter like domains"/>
    <property type="match status" value="1"/>
</dbReference>
<dbReference type="EMBL" id="BAAAYN010000044">
    <property type="protein sequence ID" value="GAA3394187.1"/>
    <property type="molecule type" value="Genomic_DNA"/>
</dbReference>
<feature type="transmembrane region" description="Helical" evidence="8">
    <location>
        <begin position="77"/>
        <end position="99"/>
    </location>
</feature>
<feature type="transmembrane region" description="Helical" evidence="8">
    <location>
        <begin position="105"/>
        <end position="127"/>
    </location>
</feature>
<dbReference type="Pfam" id="PF07690">
    <property type="entry name" value="MFS_1"/>
    <property type="match status" value="1"/>
</dbReference>
<dbReference type="NCBIfam" id="TIGR00711">
    <property type="entry name" value="efflux_EmrB"/>
    <property type="match status" value="1"/>
</dbReference>
<feature type="domain" description="Major facilitator superfamily (MFS) profile" evidence="9">
    <location>
        <begin position="11"/>
        <end position="505"/>
    </location>
</feature>
<evidence type="ECO:0000256" key="4">
    <source>
        <dbReference type="ARBA" id="ARBA00022692"/>
    </source>
</evidence>
<keyword evidence="3" id="KW-1003">Cell membrane</keyword>
<feature type="transmembrane region" description="Helical" evidence="8">
    <location>
        <begin position="265"/>
        <end position="291"/>
    </location>
</feature>
<dbReference type="InterPro" id="IPR004638">
    <property type="entry name" value="EmrB-like"/>
</dbReference>
<dbReference type="Proteomes" id="UP001501676">
    <property type="component" value="Unassembled WGS sequence"/>
</dbReference>
<evidence type="ECO:0000256" key="3">
    <source>
        <dbReference type="ARBA" id="ARBA00022475"/>
    </source>
</evidence>
<evidence type="ECO:0000313" key="11">
    <source>
        <dbReference type="Proteomes" id="UP001501676"/>
    </source>
</evidence>
<feature type="transmembrane region" description="Helical" evidence="8">
    <location>
        <begin position="166"/>
        <end position="186"/>
    </location>
</feature>
<dbReference type="PROSITE" id="PS50850">
    <property type="entry name" value="MFS"/>
    <property type="match status" value="1"/>
</dbReference>
<feature type="transmembrane region" description="Helical" evidence="8">
    <location>
        <begin position="53"/>
        <end position="70"/>
    </location>
</feature>
<dbReference type="RefSeq" id="WP_345731844.1">
    <property type="nucleotide sequence ID" value="NZ_BAAAYN010000044.1"/>
</dbReference>
<evidence type="ECO:0000256" key="1">
    <source>
        <dbReference type="ARBA" id="ARBA00004651"/>
    </source>
</evidence>
<reference evidence="11" key="1">
    <citation type="journal article" date="2019" name="Int. J. Syst. Evol. Microbiol.">
        <title>The Global Catalogue of Microorganisms (GCM) 10K type strain sequencing project: providing services to taxonomists for standard genome sequencing and annotation.</title>
        <authorList>
            <consortium name="The Broad Institute Genomics Platform"/>
            <consortium name="The Broad Institute Genome Sequencing Center for Infectious Disease"/>
            <person name="Wu L."/>
            <person name="Ma J."/>
        </authorList>
    </citation>
    <scope>NUCLEOTIDE SEQUENCE [LARGE SCALE GENOMIC DNA]</scope>
    <source>
        <strain evidence="11">JCM 9458</strain>
    </source>
</reference>
<evidence type="ECO:0000256" key="5">
    <source>
        <dbReference type="ARBA" id="ARBA00022989"/>
    </source>
</evidence>
<feature type="transmembrane region" description="Helical" evidence="8">
    <location>
        <begin position="224"/>
        <end position="245"/>
    </location>
</feature>
<dbReference type="Gene3D" id="1.20.1720.10">
    <property type="entry name" value="Multidrug resistance protein D"/>
    <property type="match status" value="1"/>
</dbReference>
<proteinExistence type="predicted"/>
<gene>
    <name evidence="10" type="ORF">GCM10020369_62610</name>
</gene>
<accession>A0ABP6T648</accession>
<evidence type="ECO:0000256" key="7">
    <source>
        <dbReference type="SAM" id="MobiDB-lite"/>
    </source>
</evidence>
<dbReference type="PANTHER" id="PTHR42718:SF49">
    <property type="entry name" value="EXPORT PROTEIN"/>
    <property type="match status" value="1"/>
</dbReference>
<comment type="subcellular location">
    <subcellularLocation>
        <location evidence="1">Cell membrane</location>
        <topology evidence="1">Multi-pass membrane protein</topology>
    </subcellularLocation>
</comment>
<evidence type="ECO:0000256" key="2">
    <source>
        <dbReference type="ARBA" id="ARBA00022448"/>
    </source>
</evidence>
<feature type="region of interest" description="Disordered" evidence="7">
    <location>
        <begin position="504"/>
        <end position="523"/>
    </location>
</feature>
<evidence type="ECO:0000313" key="10">
    <source>
        <dbReference type="EMBL" id="GAA3394187.1"/>
    </source>
</evidence>
<protein>
    <submittedName>
        <fullName evidence="10">MFS transporter</fullName>
    </submittedName>
</protein>
<feature type="transmembrane region" description="Helical" evidence="8">
    <location>
        <begin position="330"/>
        <end position="349"/>
    </location>
</feature>
<feature type="transmembrane region" description="Helical" evidence="8">
    <location>
        <begin position="134"/>
        <end position="154"/>
    </location>
</feature>
<feature type="transmembrane region" description="Helical" evidence="8">
    <location>
        <begin position="12"/>
        <end position="33"/>
    </location>
</feature>
<feature type="transmembrane region" description="Helical" evidence="8">
    <location>
        <begin position="479"/>
        <end position="498"/>
    </location>
</feature>
<evidence type="ECO:0000256" key="8">
    <source>
        <dbReference type="SAM" id="Phobius"/>
    </source>
</evidence>
<dbReference type="InterPro" id="IPR020846">
    <property type="entry name" value="MFS_dom"/>
</dbReference>
<dbReference type="InterPro" id="IPR011701">
    <property type="entry name" value="MFS"/>
</dbReference>
<keyword evidence="6 8" id="KW-0472">Membrane</keyword>
<name>A0ABP6T648_9ACTN</name>
<keyword evidence="11" id="KW-1185">Reference proteome</keyword>
<dbReference type="InterPro" id="IPR036259">
    <property type="entry name" value="MFS_trans_sf"/>
</dbReference>
<comment type="caution">
    <text evidence="10">The sequence shown here is derived from an EMBL/GenBank/DDBJ whole genome shotgun (WGS) entry which is preliminary data.</text>
</comment>
<feature type="transmembrane region" description="Helical" evidence="8">
    <location>
        <begin position="303"/>
        <end position="323"/>
    </location>
</feature>
<evidence type="ECO:0000256" key="6">
    <source>
        <dbReference type="ARBA" id="ARBA00023136"/>
    </source>
</evidence>
<keyword evidence="4 8" id="KW-0812">Transmembrane</keyword>